<gene>
    <name evidence="2" type="ORF">FPE_LOCUS17273</name>
</gene>
<keyword evidence="3" id="KW-1185">Reference proteome</keyword>
<name>A0AAD2DVF7_9LAMI</name>
<dbReference type="AlphaFoldDB" id="A0AAD2DVF7"/>
<evidence type="ECO:0000313" key="2">
    <source>
        <dbReference type="EMBL" id="CAI9769017.1"/>
    </source>
</evidence>
<reference evidence="2" key="1">
    <citation type="submission" date="2023-05" db="EMBL/GenBank/DDBJ databases">
        <authorList>
            <person name="Huff M."/>
        </authorList>
    </citation>
    <scope>NUCLEOTIDE SEQUENCE</scope>
</reference>
<protein>
    <submittedName>
        <fullName evidence="2">Uncharacterized protein</fullName>
    </submittedName>
</protein>
<sequence>MSKKLETELGYSDERRTETNLPTRELQTSVDIHSTYAESAMNKNLKPPIVWKLPVLVLELSSLHTETAYRDGATKRETRFVIFVYRLQFPLFNNFGRIIEVLRSSKGT</sequence>
<feature type="compositionally biased region" description="Basic and acidic residues" evidence="1">
    <location>
        <begin position="1"/>
        <end position="18"/>
    </location>
</feature>
<evidence type="ECO:0000313" key="3">
    <source>
        <dbReference type="Proteomes" id="UP000834106"/>
    </source>
</evidence>
<proteinExistence type="predicted"/>
<feature type="region of interest" description="Disordered" evidence="1">
    <location>
        <begin position="1"/>
        <end position="21"/>
    </location>
</feature>
<evidence type="ECO:0000256" key="1">
    <source>
        <dbReference type="SAM" id="MobiDB-lite"/>
    </source>
</evidence>
<organism evidence="2 3">
    <name type="scientific">Fraxinus pennsylvanica</name>
    <dbReference type="NCBI Taxonomy" id="56036"/>
    <lineage>
        <taxon>Eukaryota</taxon>
        <taxon>Viridiplantae</taxon>
        <taxon>Streptophyta</taxon>
        <taxon>Embryophyta</taxon>
        <taxon>Tracheophyta</taxon>
        <taxon>Spermatophyta</taxon>
        <taxon>Magnoliopsida</taxon>
        <taxon>eudicotyledons</taxon>
        <taxon>Gunneridae</taxon>
        <taxon>Pentapetalae</taxon>
        <taxon>asterids</taxon>
        <taxon>lamiids</taxon>
        <taxon>Lamiales</taxon>
        <taxon>Oleaceae</taxon>
        <taxon>Oleeae</taxon>
        <taxon>Fraxinus</taxon>
    </lineage>
</organism>
<dbReference type="EMBL" id="OU503045">
    <property type="protein sequence ID" value="CAI9769017.1"/>
    <property type="molecule type" value="Genomic_DNA"/>
</dbReference>
<dbReference type="Proteomes" id="UP000834106">
    <property type="component" value="Chromosome 10"/>
</dbReference>
<accession>A0AAD2DVF7</accession>